<keyword evidence="3 6" id="KW-0812">Transmembrane</keyword>
<feature type="transmembrane region" description="Helical" evidence="6">
    <location>
        <begin position="249"/>
        <end position="268"/>
    </location>
</feature>
<evidence type="ECO:0000256" key="6">
    <source>
        <dbReference type="SAM" id="Phobius"/>
    </source>
</evidence>
<dbReference type="RefSeq" id="WP_064124022.1">
    <property type="nucleotide sequence ID" value="NZ_CP015243.1"/>
</dbReference>
<feature type="transmembrane region" description="Helical" evidence="6">
    <location>
        <begin position="96"/>
        <end position="119"/>
    </location>
</feature>
<dbReference type="EMBL" id="CP015243">
    <property type="protein sequence ID" value="ANF59176.1"/>
    <property type="molecule type" value="Genomic_DNA"/>
</dbReference>
<dbReference type="GO" id="GO:0015297">
    <property type="term" value="F:antiporter activity"/>
    <property type="evidence" value="ECO:0007669"/>
    <property type="project" value="InterPro"/>
</dbReference>
<dbReference type="KEGG" id="haa:A5892_18330"/>
<keyword evidence="8" id="KW-1185">Reference proteome</keyword>
<evidence type="ECO:0000313" key="7">
    <source>
        <dbReference type="EMBL" id="ANF59176.1"/>
    </source>
</evidence>
<keyword evidence="5 6" id="KW-0472">Membrane</keyword>
<dbReference type="NCBIfam" id="TIGR00797">
    <property type="entry name" value="matE"/>
    <property type="match status" value="1"/>
</dbReference>
<dbReference type="CDD" id="cd13136">
    <property type="entry name" value="MATE_DinF_like"/>
    <property type="match status" value="1"/>
</dbReference>
<evidence type="ECO:0000256" key="4">
    <source>
        <dbReference type="ARBA" id="ARBA00022989"/>
    </source>
</evidence>
<comment type="similarity">
    <text evidence="2">Belongs to the multi antimicrobial extrusion (MATE) (TC 2.A.66.1) family.</text>
</comment>
<feature type="transmembrane region" description="Helical" evidence="6">
    <location>
        <begin position="22"/>
        <end position="46"/>
    </location>
</feature>
<dbReference type="GO" id="GO:0042910">
    <property type="term" value="F:xenobiotic transmembrane transporter activity"/>
    <property type="evidence" value="ECO:0007669"/>
    <property type="project" value="InterPro"/>
</dbReference>
<dbReference type="Proteomes" id="UP000077875">
    <property type="component" value="Chromosome"/>
</dbReference>
<sequence>MARPSSPSSPAAAASSHSVWRLAWPIILSNVSVPLLGLIGTAVIGHLPDARYLGAVTLGTTLFSLLFWAFGFLRMGTTGLTSQAHGRSDAASVRALLLQSLALAASIGMVLIVLSPWLIPFTLGLLGGEAEVQALAAEYARIRILSAPAVLANYVVIGWFLGQQNARATLILMVFGNLLNIALTLLLVLGVGLKSDGVAWAALVADHATLALAAWLVRSRGRELAGRFTLAALRGLAGYAALFQVNRHLFVRTLCLLFATAFFTSRGAEAGTTVLAANAVLMQFVMLTSFALDGFAQAAEALTGRAVGARRFDQFAAAVRACARFSLYTAIAAAALFALAGPWMIDLLTGIEEVRATARDYLPWLALMPLIAVWSYLLDGVFIGATETKAMRDTLLLSLAIYLPSWYLLQGFGNHGLWLAFSLFTLTRSVSLGAIYLRRRKGAWRDSA</sequence>
<feature type="transmembrane region" description="Helical" evidence="6">
    <location>
        <begin position="415"/>
        <end position="437"/>
    </location>
</feature>
<feature type="transmembrane region" description="Helical" evidence="6">
    <location>
        <begin position="361"/>
        <end position="378"/>
    </location>
</feature>
<evidence type="ECO:0000256" key="2">
    <source>
        <dbReference type="ARBA" id="ARBA00010199"/>
    </source>
</evidence>
<evidence type="ECO:0000313" key="8">
    <source>
        <dbReference type="Proteomes" id="UP000077875"/>
    </source>
</evidence>
<reference evidence="7 8" key="1">
    <citation type="submission" date="2016-04" db="EMBL/GenBank/DDBJ databases">
        <title>Complete Genome Sequence of Halotalea alkalilenta IHB B 13600.</title>
        <authorList>
            <person name="Swarnkar M.K."/>
            <person name="Sharma A."/>
            <person name="Kaushal K."/>
            <person name="Soni R."/>
            <person name="Rana S."/>
            <person name="Singh A.K."/>
            <person name="Gulati A."/>
        </authorList>
    </citation>
    <scope>NUCLEOTIDE SEQUENCE [LARGE SCALE GENOMIC DNA]</scope>
    <source>
        <strain evidence="7 8">IHB B 13600</strain>
    </source>
</reference>
<feature type="transmembrane region" description="Helical" evidence="6">
    <location>
        <begin position="390"/>
        <end position="409"/>
    </location>
</feature>
<dbReference type="STRING" id="376489.A5892_18330"/>
<gene>
    <name evidence="7" type="ORF">A5892_18330</name>
</gene>
<feature type="transmembrane region" description="Helical" evidence="6">
    <location>
        <begin position="197"/>
        <end position="217"/>
    </location>
</feature>
<proteinExistence type="inferred from homology"/>
<dbReference type="GO" id="GO:0005886">
    <property type="term" value="C:plasma membrane"/>
    <property type="evidence" value="ECO:0007669"/>
    <property type="project" value="TreeGrafter"/>
</dbReference>
<name>A0A172YJ12_9GAMM</name>
<feature type="transmembrane region" description="Helical" evidence="6">
    <location>
        <begin position="168"/>
        <end position="191"/>
    </location>
</feature>
<feature type="transmembrane region" description="Helical" evidence="6">
    <location>
        <begin position="52"/>
        <end position="75"/>
    </location>
</feature>
<protein>
    <submittedName>
        <fullName evidence="7">MATE family efflux transporter</fullName>
    </submittedName>
</protein>
<feature type="transmembrane region" description="Helical" evidence="6">
    <location>
        <begin position="139"/>
        <end position="161"/>
    </location>
</feature>
<dbReference type="PANTHER" id="PTHR42893:SF46">
    <property type="entry name" value="PROTEIN DETOXIFICATION 44, CHLOROPLASTIC"/>
    <property type="match status" value="1"/>
</dbReference>
<dbReference type="InterPro" id="IPR002528">
    <property type="entry name" value="MATE_fam"/>
</dbReference>
<dbReference type="PANTHER" id="PTHR42893">
    <property type="entry name" value="PROTEIN DETOXIFICATION 44, CHLOROPLASTIC-RELATED"/>
    <property type="match status" value="1"/>
</dbReference>
<feature type="transmembrane region" description="Helical" evidence="6">
    <location>
        <begin position="274"/>
        <end position="296"/>
    </location>
</feature>
<organism evidence="7 8">
    <name type="scientific">Halotalea alkalilenta</name>
    <dbReference type="NCBI Taxonomy" id="376489"/>
    <lineage>
        <taxon>Bacteria</taxon>
        <taxon>Pseudomonadati</taxon>
        <taxon>Pseudomonadota</taxon>
        <taxon>Gammaproteobacteria</taxon>
        <taxon>Oceanospirillales</taxon>
        <taxon>Halomonadaceae</taxon>
        <taxon>Halotalea</taxon>
    </lineage>
</organism>
<comment type="subcellular location">
    <subcellularLocation>
        <location evidence="1">Membrane</location>
        <topology evidence="1">Multi-pass membrane protein</topology>
    </subcellularLocation>
</comment>
<evidence type="ECO:0000256" key="5">
    <source>
        <dbReference type="ARBA" id="ARBA00023136"/>
    </source>
</evidence>
<feature type="transmembrane region" description="Helical" evidence="6">
    <location>
        <begin position="317"/>
        <end position="341"/>
    </location>
</feature>
<accession>A0A172YJ12</accession>
<dbReference type="Pfam" id="PF01554">
    <property type="entry name" value="MatE"/>
    <property type="match status" value="2"/>
</dbReference>
<dbReference type="AlphaFoldDB" id="A0A172YJ12"/>
<evidence type="ECO:0000256" key="1">
    <source>
        <dbReference type="ARBA" id="ARBA00004141"/>
    </source>
</evidence>
<keyword evidence="4 6" id="KW-1133">Transmembrane helix</keyword>
<evidence type="ECO:0000256" key="3">
    <source>
        <dbReference type="ARBA" id="ARBA00022692"/>
    </source>
</evidence>
<dbReference type="InterPro" id="IPR044644">
    <property type="entry name" value="DinF-like"/>
</dbReference>